<proteinExistence type="predicted"/>
<feature type="DNA-binding region" description="H-T-H motif" evidence="2">
    <location>
        <begin position="33"/>
        <end position="52"/>
    </location>
</feature>
<evidence type="ECO:0000313" key="4">
    <source>
        <dbReference type="EMBL" id="MBB4699097.1"/>
    </source>
</evidence>
<gene>
    <name evidence="4" type="ORF">BJ982_000641</name>
</gene>
<dbReference type="InterPro" id="IPR009057">
    <property type="entry name" value="Homeodomain-like_sf"/>
</dbReference>
<accession>A0A7W7G7G1</accession>
<dbReference type="InterPro" id="IPR001647">
    <property type="entry name" value="HTH_TetR"/>
</dbReference>
<keyword evidence="1 2" id="KW-0238">DNA-binding</keyword>
<dbReference type="GO" id="GO:0003700">
    <property type="term" value="F:DNA-binding transcription factor activity"/>
    <property type="evidence" value="ECO:0007669"/>
    <property type="project" value="TreeGrafter"/>
</dbReference>
<evidence type="ECO:0000256" key="1">
    <source>
        <dbReference type="ARBA" id="ARBA00023125"/>
    </source>
</evidence>
<dbReference type="PROSITE" id="PS50977">
    <property type="entry name" value="HTH_TETR_2"/>
    <property type="match status" value="1"/>
</dbReference>
<dbReference type="SUPFAM" id="SSF48498">
    <property type="entry name" value="Tetracyclin repressor-like, C-terminal domain"/>
    <property type="match status" value="1"/>
</dbReference>
<comment type="caution">
    <text evidence="4">The sequence shown here is derived from an EMBL/GenBank/DDBJ whole genome shotgun (WGS) entry which is preliminary data.</text>
</comment>
<keyword evidence="5" id="KW-1185">Reference proteome</keyword>
<evidence type="ECO:0000256" key="2">
    <source>
        <dbReference type="PROSITE-ProRule" id="PRU00335"/>
    </source>
</evidence>
<dbReference type="PRINTS" id="PR00455">
    <property type="entry name" value="HTHTETR"/>
</dbReference>
<dbReference type="InterPro" id="IPR036271">
    <property type="entry name" value="Tet_transcr_reg_TetR-rel_C_sf"/>
</dbReference>
<feature type="domain" description="HTH tetR-type" evidence="3">
    <location>
        <begin position="10"/>
        <end position="70"/>
    </location>
</feature>
<dbReference type="Pfam" id="PF17940">
    <property type="entry name" value="TetR_C_31"/>
    <property type="match status" value="1"/>
</dbReference>
<protein>
    <submittedName>
        <fullName evidence="4">AcrR family transcriptional regulator</fullName>
    </submittedName>
</protein>
<evidence type="ECO:0000313" key="5">
    <source>
        <dbReference type="Proteomes" id="UP000542210"/>
    </source>
</evidence>
<dbReference type="GO" id="GO:0000976">
    <property type="term" value="F:transcription cis-regulatory region binding"/>
    <property type="evidence" value="ECO:0007669"/>
    <property type="project" value="TreeGrafter"/>
</dbReference>
<dbReference type="PANTHER" id="PTHR30055">
    <property type="entry name" value="HTH-TYPE TRANSCRIPTIONAL REGULATOR RUTR"/>
    <property type="match status" value="1"/>
</dbReference>
<sequence length="188" mass="19861">MRATTADRGREVRRRLLHVAAELIAERGWTAVSTRLIAERAGVTPGVVHYHFASMRALLAEAALGVIRDLAERLGTGLDQAGTPDEALGLIAGFLRDYDGTDPTSLLFAETYLAAGRDDDLRRALGEVVGGLRRRLADRLAAQGVAAPEATAATLIALIDGIVLHRALGPGPDAADLMAVLRRLVAPG</sequence>
<dbReference type="EMBL" id="JACHND010000001">
    <property type="protein sequence ID" value="MBB4699097.1"/>
    <property type="molecule type" value="Genomic_DNA"/>
</dbReference>
<dbReference type="AlphaFoldDB" id="A0A7W7G7G1"/>
<dbReference type="Pfam" id="PF00440">
    <property type="entry name" value="TetR_N"/>
    <property type="match status" value="1"/>
</dbReference>
<dbReference type="Proteomes" id="UP000542210">
    <property type="component" value="Unassembled WGS sequence"/>
</dbReference>
<dbReference type="RefSeq" id="WP_184876388.1">
    <property type="nucleotide sequence ID" value="NZ_BOOV01000022.1"/>
</dbReference>
<dbReference type="SUPFAM" id="SSF46689">
    <property type="entry name" value="Homeodomain-like"/>
    <property type="match status" value="1"/>
</dbReference>
<dbReference type="Gene3D" id="1.10.357.10">
    <property type="entry name" value="Tetracycline Repressor, domain 2"/>
    <property type="match status" value="1"/>
</dbReference>
<dbReference type="PANTHER" id="PTHR30055:SF226">
    <property type="entry name" value="HTH-TYPE TRANSCRIPTIONAL REGULATOR PKSA"/>
    <property type="match status" value="1"/>
</dbReference>
<reference evidence="4 5" key="1">
    <citation type="submission" date="2020-08" db="EMBL/GenBank/DDBJ databases">
        <title>Sequencing the genomes of 1000 actinobacteria strains.</title>
        <authorList>
            <person name="Klenk H.-P."/>
        </authorList>
    </citation>
    <scope>NUCLEOTIDE SEQUENCE [LARGE SCALE GENOMIC DNA]</scope>
    <source>
        <strain evidence="4 5">DSM 45784</strain>
    </source>
</reference>
<dbReference type="InterPro" id="IPR041583">
    <property type="entry name" value="TetR_C_31"/>
</dbReference>
<name>A0A7W7G7G1_9ACTN</name>
<dbReference type="InterPro" id="IPR050109">
    <property type="entry name" value="HTH-type_TetR-like_transc_reg"/>
</dbReference>
<evidence type="ECO:0000259" key="3">
    <source>
        <dbReference type="PROSITE" id="PS50977"/>
    </source>
</evidence>
<organism evidence="4 5">
    <name type="scientific">Sphaerisporangium siamense</name>
    <dbReference type="NCBI Taxonomy" id="795645"/>
    <lineage>
        <taxon>Bacteria</taxon>
        <taxon>Bacillati</taxon>
        <taxon>Actinomycetota</taxon>
        <taxon>Actinomycetes</taxon>
        <taxon>Streptosporangiales</taxon>
        <taxon>Streptosporangiaceae</taxon>
        <taxon>Sphaerisporangium</taxon>
    </lineage>
</organism>